<dbReference type="InterPro" id="IPR044704">
    <property type="entry name" value="UGlyAH_cupin_N"/>
</dbReference>
<sequence>MGYKNNQTGYLDGLLSSRAVIKKNNYALIPHDGLVNNVIPGFENCDCSILGSKQLGANFVDYIITMHKDGKNQRGFGGEGVETIVYVIDGVLNVNDGTETHKLTKGGYAYLPVSTLMYLENGQDADTEIFLYKKRYQPLEGYEAHKVVGNVNDMEPIEYEGMKDVLLWDFLPKDLGFDMNFHILSFEPGASHGYIETHYQEHGAYLLSGQGMYNLDNEWMPVEKGDYIFMSSYVQQAAYAVGRDEPLMYVYSKDCNRDPEI</sequence>
<dbReference type="OrthoDB" id="9814939at2"/>
<dbReference type="Pfam" id="PF07883">
    <property type="entry name" value="Cupin_2"/>
    <property type="match status" value="1"/>
</dbReference>
<organism evidence="3 5">
    <name type="scientific">Enterococcus silesiacus</name>
    <dbReference type="NCBI Taxonomy" id="332949"/>
    <lineage>
        <taxon>Bacteria</taxon>
        <taxon>Bacillati</taxon>
        <taxon>Bacillota</taxon>
        <taxon>Bacilli</taxon>
        <taxon>Lactobacillales</taxon>
        <taxon>Enterococcaceae</taxon>
        <taxon>Enterococcus</taxon>
    </lineage>
</organism>
<proteinExistence type="predicted"/>
<protein>
    <submittedName>
        <fullName evidence="2 3">Ureidoglycine aminohydrolase</fullName>
    </submittedName>
</protein>
<evidence type="ECO:0000313" key="5">
    <source>
        <dbReference type="Proteomes" id="UP000183039"/>
    </source>
</evidence>
<dbReference type="Proteomes" id="UP000065511">
    <property type="component" value="Chromosome"/>
</dbReference>
<dbReference type="Gene3D" id="2.60.120.10">
    <property type="entry name" value="Jelly Rolls"/>
    <property type="match status" value="2"/>
</dbReference>
<evidence type="ECO:0000259" key="1">
    <source>
        <dbReference type="Pfam" id="PF07883"/>
    </source>
</evidence>
<dbReference type="EMBL" id="CP013614">
    <property type="protein sequence ID" value="ALS01400.1"/>
    <property type="molecule type" value="Genomic_DNA"/>
</dbReference>
<dbReference type="RefSeq" id="WP_071879241.1">
    <property type="nucleotide sequence ID" value="NZ_JXLC01000036.1"/>
</dbReference>
<dbReference type="SUPFAM" id="SSF51182">
    <property type="entry name" value="RmlC-like cupins"/>
    <property type="match status" value="1"/>
</dbReference>
<evidence type="ECO:0000313" key="2">
    <source>
        <dbReference type="EMBL" id="ALS01400.1"/>
    </source>
</evidence>
<gene>
    <name evidence="2" type="ORF">ATZ33_08485</name>
    <name evidence="3" type="ORF">RV15_GL002519</name>
</gene>
<accession>A0A0S3KAX4</accession>
<dbReference type="InterPro" id="IPR011051">
    <property type="entry name" value="RmlC_Cupin_sf"/>
</dbReference>
<keyword evidence="4" id="KW-1185">Reference proteome</keyword>
<dbReference type="Proteomes" id="UP000183039">
    <property type="component" value="Unassembled WGS sequence"/>
</dbReference>
<evidence type="ECO:0000313" key="3">
    <source>
        <dbReference type="EMBL" id="OJG85643.1"/>
    </source>
</evidence>
<dbReference type="InterPro" id="IPR044697">
    <property type="entry name" value="UGlyAH_cupin_C"/>
</dbReference>
<dbReference type="CDD" id="cd02212">
    <property type="entry name" value="cupin_UGlyAH_C"/>
    <property type="match status" value="1"/>
</dbReference>
<dbReference type="InterPro" id="IPR014710">
    <property type="entry name" value="RmlC-like_jellyroll"/>
</dbReference>
<reference evidence="3 5" key="1">
    <citation type="submission" date="2014-12" db="EMBL/GenBank/DDBJ databases">
        <title>Draft genome sequences of 29 type strains of Enterococci.</title>
        <authorList>
            <person name="Zhong Z."/>
            <person name="Sun Z."/>
            <person name="Liu W."/>
            <person name="Zhang W."/>
            <person name="Zhang H."/>
        </authorList>
    </citation>
    <scope>NUCLEOTIDE SEQUENCE [LARGE SCALE GENOMIC DNA]</scope>
    <source>
        <strain evidence="3 5">DSM 22801</strain>
    </source>
</reference>
<dbReference type="CDD" id="cd02211">
    <property type="entry name" value="cupin_UGlyAH_N"/>
    <property type="match status" value="1"/>
</dbReference>
<name>A0A0S3KAX4_9ENTE</name>
<dbReference type="KEGG" id="ess:ATZ33_08485"/>
<dbReference type="EMBL" id="JXLC01000036">
    <property type="protein sequence ID" value="OJG85643.1"/>
    <property type="molecule type" value="Genomic_DNA"/>
</dbReference>
<dbReference type="GO" id="GO:0071522">
    <property type="term" value="F:ureidoglycine aminohydrolase activity"/>
    <property type="evidence" value="ECO:0007669"/>
    <property type="project" value="InterPro"/>
</dbReference>
<feature type="domain" description="Cupin type-2" evidence="1">
    <location>
        <begin position="184"/>
        <end position="243"/>
    </location>
</feature>
<dbReference type="NCBIfam" id="TIGR03214">
    <property type="entry name" value="ura-cupin"/>
    <property type="match status" value="1"/>
</dbReference>
<dbReference type="InterPro" id="IPR013096">
    <property type="entry name" value="Cupin_2"/>
</dbReference>
<dbReference type="AlphaFoldDB" id="A0A0S3KAX4"/>
<evidence type="ECO:0000313" key="4">
    <source>
        <dbReference type="Proteomes" id="UP000065511"/>
    </source>
</evidence>
<dbReference type="PANTHER" id="PTHR34571">
    <property type="entry name" value="(S)-UREIDOGLYCINE AMINOHYDROLASE"/>
    <property type="match status" value="1"/>
</dbReference>
<dbReference type="InterPro" id="IPR017627">
    <property type="entry name" value="UGHY"/>
</dbReference>
<dbReference type="PANTHER" id="PTHR34571:SF1">
    <property type="entry name" value="(S)-UREIDOGLYCINE AMINOHYDROLASE"/>
    <property type="match status" value="1"/>
</dbReference>
<reference evidence="2 4" key="2">
    <citation type="submission" date="2015-12" db="EMBL/GenBank/DDBJ databases">
        <authorList>
            <person name="Lauer A."/>
            <person name="Humrighouse B."/>
            <person name="Loparev V."/>
            <person name="Shewmaker P.L."/>
            <person name="Whitney A.M."/>
            <person name="McLaughlin R.W."/>
        </authorList>
    </citation>
    <scope>NUCLEOTIDE SEQUENCE [LARGE SCALE GENOMIC DNA]</scope>
    <source>
        <strain evidence="2 4">LMG 23085</strain>
    </source>
</reference>